<gene>
    <name evidence="2" type="ORF">MNEG_9565</name>
</gene>
<name>A0A0D2M498_9CHLO</name>
<dbReference type="RefSeq" id="XP_013897414.1">
    <property type="nucleotide sequence ID" value="XM_014041960.1"/>
</dbReference>
<organism evidence="2 3">
    <name type="scientific">Monoraphidium neglectum</name>
    <dbReference type="NCBI Taxonomy" id="145388"/>
    <lineage>
        <taxon>Eukaryota</taxon>
        <taxon>Viridiplantae</taxon>
        <taxon>Chlorophyta</taxon>
        <taxon>core chlorophytes</taxon>
        <taxon>Chlorophyceae</taxon>
        <taxon>CS clade</taxon>
        <taxon>Sphaeropleales</taxon>
        <taxon>Selenastraceae</taxon>
        <taxon>Monoraphidium</taxon>
    </lineage>
</organism>
<keyword evidence="3" id="KW-1185">Reference proteome</keyword>
<evidence type="ECO:0000313" key="2">
    <source>
        <dbReference type="EMBL" id="KIY98394.1"/>
    </source>
</evidence>
<dbReference type="KEGG" id="mng:MNEG_9565"/>
<dbReference type="OrthoDB" id="10670011at2759"/>
<dbReference type="STRING" id="145388.A0A0D2M498"/>
<keyword evidence="1" id="KW-0175">Coiled coil</keyword>
<dbReference type="GeneID" id="25742440"/>
<evidence type="ECO:0000313" key="3">
    <source>
        <dbReference type="Proteomes" id="UP000054498"/>
    </source>
</evidence>
<dbReference type="Proteomes" id="UP000054498">
    <property type="component" value="Unassembled WGS sequence"/>
</dbReference>
<reference evidence="2 3" key="1">
    <citation type="journal article" date="2013" name="BMC Genomics">
        <title>Reconstruction of the lipid metabolism for the microalga Monoraphidium neglectum from its genome sequence reveals characteristics suitable for biofuel production.</title>
        <authorList>
            <person name="Bogen C."/>
            <person name="Al-Dilaimi A."/>
            <person name="Albersmeier A."/>
            <person name="Wichmann J."/>
            <person name="Grundmann M."/>
            <person name="Rupp O."/>
            <person name="Lauersen K.J."/>
            <person name="Blifernez-Klassen O."/>
            <person name="Kalinowski J."/>
            <person name="Goesmann A."/>
            <person name="Mussgnug J.H."/>
            <person name="Kruse O."/>
        </authorList>
    </citation>
    <scope>NUCLEOTIDE SEQUENCE [LARGE SCALE GENOMIC DNA]</scope>
    <source>
        <strain evidence="2 3">SAG 48.87</strain>
    </source>
</reference>
<accession>A0A0D2M498</accession>
<dbReference type="GO" id="GO:0006811">
    <property type="term" value="P:monoatomic ion transport"/>
    <property type="evidence" value="ECO:0007669"/>
    <property type="project" value="InterPro"/>
</dbReference>
<dbReference type="EMBL" id="KK102199">
    <property type="protein sequence ID" value="KIY98394.1"/>
    <property type="molecule type" value="Genomic_DNA"/>
</dbReference>
<protein>
    <submittedName>
        <fullName evidence="2">Uncharacterized protein</fullName>
    </submittedName>
</protein>
<dbReference type="PANTHER" id="PTHR31563">
    <property type="entry name" value="ION CHANNEL POLLUX-RELATED"/>
    <property type="match status" value="1"/>
</dbReference>
<dbReference type="AlphaFoldDB" id="A0A0D2M498"/>
<dbReference type="PANTHER" id="PTHR31563:SF10">
    <property type="entry name" value="ION CHANNEL POLLUX-RELATED"/>
    <property type="match status" value="1"/>
</dbReference>
<proteinExistence type="predicted"/>
<sequence length="208" mass="21761">MQVQDAVMASKRKGAPHVVAPIRRYATSKLAYQYFDTLLRETQLQVQQLQQALAAATANAAAAAAQPGGAGGGGSSGGGSGVAAAQAALDKAQAASEAVIKAPDFINTSDVISAVLTQVVAESSYDLLMRELLYSTKGQELYLRNPASFNIVPGQAMSFAELAESVRLTRQTAVGYIRAGRLAVLAPHASHQVVFGPDDRVVVIAEEY</sequence>
<dbReference type="InterPro" id="IPR044849">
    <property type="entry name" value="CASTOR/POLLUX/SYM8-like"/>
</dbReference>
<evidence type="ECO:0000256" key="1">
    <source>
        <dbReference type="SAM" id="Coils"/>
    </source>
</evidence>
<feature type="coiled-coil region" evidence="1">
    <location>
        <begin position="39"/>
        <end position="66"/>
    </location>
</feature>